<keyword evidence="2" id="KW-0479">Metal-binding</keyword>
<keyword evidence="6" id="KW-0539">Nucleus</keyword>
<keyword evidence="5" id="KW-0238">DNA-binding</keyword>
<keyword evidence="3 7" id="KW-0863">Zinc-finger</keyword>
<dbReference type="Proteomes" id="UP001552299">
    <property type="component" value="Unassembled WGS sequence"/>
</dbReference>
<dbReference type="PANTHER" id="PTHR32166">
    <property type="entry name" value="OSJNBA0013A04.12 PROTEIN"/>
    <property type="match status" value="1"/>
</dbReference>
<dbReference type="EMBL" id="JANQDX010000014">
    <property type="protein sequence ID" value="KAL0912058.1"/>
    <property type="molecule type" value="Genomic_DNA"/>
</dbReference>
<dbReference type="GO" id="GO:0005634">
    <property type="term" value="C:nucleus"/>
    <property type="evidence" value="ECO:0007669"/>
    <property type="project" value="UniProtKB-SubCell"/>
</dbReference>
<dbReference type="SUPFAM" id="SSF53098">
    <property type="entry name" value="Ribonuclease H-like"/>
    <property type="match status" value="1"/>
</dbReference>
<evidence type="ECO:0000256" key="4">
    <source>
        <dbReference type="ARBA" id="ARBA00022833"/>
    </source>
</evidence>
<protein>
    <recommendedName>
        <fullName evidence="9">BED-type domain-containing protein</fullName>
    </recommendedName>
</protein>
<dbReference type="Pfam" id="PF05699">
    <property type="entry name" value="Dimer_Tnp_hAT"/>
    <property type="match status" value="1"/>
</dbReference>
<dbReference type="GO" id="GO:0008270">
    <property type="term" value="F:zinc ion binding"/>
    <property type="evidence" value="ECO:0007669"/>
    <property type="project" value="UniProtKB-KW"/>
</dbReference>
<evidence type="ECO:0000256" key="2">
    <source>
        <dbReference type="ARBA" id="ARBA00022723"/>
    </source>
</evidence>
<gene>
    <name evidence="10" type="ORF">M5K25_018001</name>
</gene>
<dbReference type="Pfam" id="PF04937">
    <property type="entry name" value="DUF659"/>
    <property type="match status" value="1"/>
</dbReference>
<reference evidence="10 11" key="1">
    <citation type="journal article" date="2024" name="Plant Biotechnol. J.">
        <title>Dendrobium thyrsiflorum genome and its molecular insights into genes involved in important horticultural traits.</title>
        <authorList>
            <person name="Chen B."/>
            <person name="Wang J.Y."/>
            <person name="Zheng P.J."/>
            <person name="Li K.L."/>
            <person name="Liang Y.M."/>
            <person name="Chen X.F."/>
            <person name="Zhang C."/>
            <person name="Zhao X."/>
            <person name="He X."/>
            <person name="Zhang G.Q."/>
            <person name="Liu Z.J."/>
            <person name="Xu Q."/>
        </authorList>
    </citation>
    <scope>NUCLEOTIDE SEQUENCE [LARGE SCALE GENOMIC DNA]</scope>
    <source>
        <strain evidence="10">GZMU011</strain>
    </source>
</reference>
<evidence type="ECO:0000256" key="7">
    <source>
        <dbReference type="PROSITE-ProRule" id="PRU00027"/>
    </source>
</evidence>
<feature type="compositionally biased region" description="Polar residues" evidence="8">
    <location>
        <begin position="636"/>
        <end position="645"/>
    </location>
</feature>
<keyword evidence="4" id="KW-0862">Zinc</keyword>
<dbReference type="AlphaFoldDB" id="A0ABD0UPD6"/>
<proteinExistence type="predicted"/>
<dbReference type="InterPro" id="IPR012337">
    <property type="entry name" value="RNaseH-like_sf"/>
</dbReference>
<evidence type="ECO:0000256" key="8">
    <source>
        <dbReference type="SAM" id="MobiDB-lite"/>
    </source>
</evidence>
<evidence type="ECO:0000313" key="10">
    <source>
        <dbReference type="EMBL" id="KAL0912058.1"/>
    </source>
</evidence>
<comment type="caution">
    <text evidence="10">The sequence shown here is derived from an EMBL/GenBank/DDBJ whole genome shotgun (WGS) entry which is preliminary data.</text>
</comment>
<comment type="subcellular location">
    <subcellularLocation>
        <location evidence="1">Nucleus</location>
    </subcellularLocation>
</comment>
<accession>A0ABD0UPD6</accession>
<evidence type="ECO:0000313" key="11">
    <source>
        <dbReference type="Proteomes" id="UP001552299"/>
    </source>
</evidence>
<dbReference type="InterPro" id="IPR008906">
    <property type="entry name" value="HATC_C_dom"/>
</dbReference>
<name>A0ABD0UPD6_DENTH</name>
<keyword evidence="11" id="KW-1185">Reference proteome</keyword>
<evidence type="ECO:0000259" key="9">
    <source>
        <dbReference type="PROSITE" id="PS50808"/>
    </source>
</evidence>
<dbReference type="PROSITE" id="PS50808">
    <property type="entry name" value="ZF_BED"/>
    <property type="match status" value="1"/>
</dbReference>
<dbReference type="InterPro" id="IPR003656">
    <property type="entry name" value="Znf_BED"/>
</dbReference>
<evidence type="ECO:0000256" key="6">
    <source>
        <dbReference type="ARBA" id="ARBA00023242"/>
    </source>
</evidence>
<evidence type="ECO:0000256" key="5">
    <source>
        <dbReference type="ARBA" id="ARBA00023125"/>
    </source>
</evidence>
<dbReference type="PANTHER" id="PTHR32166:SF116">
    <property type="entry name" value="BINDING PROTEIN, PUTATIVE-RELATED"/>
    <property type="match status" value="1"/>
</dbReference>
<feature type="region of interest" description="Disordered" evidence="8">
    <location>
        <begin position="636"/>
        <end position="660"/>
    </location>
</feature>
<dbReference type="GO" id="GO:0003677">
    <property type="term" value="F:DNA binding"/>
    <property type="evidence" value="ECO:0007669"/>
    <property type="project" value="UniProtKB-KW"/>
</dbReference>
<evidence type="ECO:0000256" key="1">
    <source>
        <dbReference type="ARBA" id="ARBA00004123"/>
    </source>
</evidence>
<sequence>MPRHPDIGWQHGTMIGGKRHHVQCNYCHRIMIGGITRFKKHLASKKGEIKGCDAVPRDVRDMIRKQLTILKPKKGAEKKRKRAIVGCSIAPSSGDHAIDPNASGTFMNVRHDLPGIGDMITHASEPGIQQLTGTAEGFDAFSIPAFNEQEVRKSWDEAGCTIMVDRWINKVGHAMISFYAYSLKGTVFLSSVDASGYENSSEGLSNLFDSIIQEVGPRNVVTFLTDATPRHRAAARILMNKYQTFFSCICANHCIELILNAIAEMDEVKDIMAKMKKICQVAYNNVWILNSLREKTEGKEVFQHSATEFVAKFSTLLNMVALKEPLQQVFISTSWEQPVLSEQKLGSEVIDILLDLQFWSSCSRIMKVIKPLLAVLHQVDGEERPSMGYFYDSVEKARKGIISAFDSKESDYHPYLDIIDNVREELHSPLHSAAYYLNPSVYYNSGFVFTNVIQKSLLDCIETLETNLLSQDNITRQKSFYEDAVGDFSRPVAIRGRETLSPATWWSLYASDYPELQCFAIRILSQTCTIMTSQKNLFKNEYIQIKHTNKLEIERMKDLNFVRYNLHFLQRQSATSSGSKTSMRDEYDPMCCDGLHSAAGDWIENPGSLELENNSWRNLVLPGDVDLTTNNGCDVDDSNLSAEVESNNSSQDSDDTDDSG</sequence>
<dbReference type="InterPro" id="IPR007021">
    <property type="entry name" value="DUF659"/>
</dbReference>
<evidence type="ECO:0000256" key="3">
    <source>
        <dbReference type="ARBA" id="ARBA00022771"/>
    </source>
</evidence>
<feature type="domain" description="BED-type" evidence="9">
    <location>
        <begin position="3"/>
        <end position="59"/>
    </location>
</feature>
<organism evidence="10 11">
    <name type="scientific">Dendrobium thyrsiflorum</name>
    <name type="common">Pinecone-like raceme dendrobium</name>
    <name type="synonym">Orchid</name>
    <dbReference type="NCBI Taxonomy" id="117978"/>
    <lineage>
        <taxon>Eukaryota</taxon>
        <taxon>Viridiplantae</taxon>
        <taxon>Streptophyta</taxon>
        <taxon>Embryophyta</taxon>
        <taxon>Tracheophyta</taxon>
        <taxon>Spermatophyta</taxon>
        <taxon>Magnoliopsida</taxon>
        <taxon>Liliopsida</taxon>
        <taxon>Asparagales</taxon>
        <taxon>Orchidaceae</taxon>
        <taxon>Epidendroideae</taxon>
        <taxon>Malaxideae</taxon>
        <taxon>Dendrobiinae</taxon>
        <taxon>Dendrobium</taxon>
    </lineage>
</organism>